<reference evidence="2 5" key="2">
    <citation type="submission" date="2021-04" db="EMBL/GenBank/DDBJ databases">
        <title>Whole genome sequence analysis of a thiophenic sulfur metabolizing bacteria.</title>
        <authorList>
            <person name="Akhtar N."/>
            <person name="Akram J."/>
            <person name="Aslam A."/>
        </authorList>
    </citation>
    <scope>NUCLEOTIDE SEQUENCE [LARGE SCALE GENOMIC DNA]</scope>
    <source>
        <strain evidence="2 5">3OW</strain>
    </source>
</reference>
<dbReference type="AlphaFoldDB" id="A0A3P8L4Z3"/>
<reference evidence="3 4" key="1">
    <citation type="submission" date="2018-12" db="EMBL/GenBank/DDBJ databases">
        <authorList>
            <consortium name="Pathogen Informatics"/>
        </authorList>
    </citation>
    <scope>NUCLEOTIDE SEQUENCE [LARGE SCALE GENOMIC DNA]</scope>
    <source>
        <strain evidence="3 4">NCTC10741</strain>
    </source>
</reference>
<dbReference type="PANTHER" id="PTHR39515:SF2">
    <property type="entry name" value="HTH-TYPE TRANSCRIPTIONAL REGULATOR RV0880"/>
    <property type="match status" value="1"/>
</dbReference>
<dbReference type="Pfam" id="PF12802">
    <property type="entry name" value="MarR_2"/>
    <property type="match status" value="1"/>
</dbReference>
<dbReference type="InterPro" id="IPR036390">
    <property type="entry name" value="WH_DNA-bd_sf"/>
</dbReference>
<evidence type="ECO:0000313" key="2">
    <source>
        <dbReference type="EMBL" id="MBS4100766.1"/>
    </source>
</evidence>
<dbReference type="Gene3D" id="1.10.10.10">
    <property type="entry name" value="Winged helix-like DNA-binding domain superfamily/Winged helix DNA-binding domain"/>
    <property type="match status" value="1"/>
</dbReference>
<dbReference type="GO" id="GO:0003677">
    <property type="term" value="F:DNA binding"/>
    <property type="evidence" value="ECO:0007669"/>
    <property type="project" value="UniProtKB-KW"/>
</dbReference>
<dbReference type="EMBL" id="JAGXOE010000008">
    <property type="protein sequence ID" value="MBS4100766.1"/>
    <property type="molecule type" value="Genomic_DNA"/>
</dbReference>
<dbReference type="Proteomes" id="UP000676853">
    <property type="component" value="Unassembled WGS sequence"/>
</dbReference>
<dbReference type="Gene3D" id="1.10.287.100">
    <property type="match status" value="1"/>
</dbReference>
<organism evidence="3 4">
    <name type="scientific">Tsukamurella paurometabola</name>
    <name type="common">Corynebacterium paurometabolum</name>
    <dbReference type="NCBI Taxonomy" id="2061"/>
    <lineage>
        <taxon>Bacteria</taxon>
        <taxon>Bacillati</taxon>
        <taxon>Actinomycetota</taxon>
        <taxon>Actinomycetes</taxon>
        <taxon>Mycobacteriales</taxon>
        <taxon>Tsukamurellaceae</taxon>
        <taxon>Tsukamurella</taxon>
    </lineage>
</organism>
<proteinExistence type="predicted"/>
<dbReference type="InterPro" id="IPR036388">
    <property type="entry name" value="WH-like_DNA-bd_sf"/>
</dbReference>
<evidence type="ECO:0000259" key="1">
    <source>
        <dbReference type="PROSITE" id="PS50995"/>
    </source>
</evidence>
<keyword evidence="5" id="KW-1185">Reference proteome</keyword>
<dbReference type="Proteomes" id="UP000271626">
    <property type="component" value="Chromosome"/>
</dbReference>
<dbReference type="RefSeq" id="WP_164711651.1">
    <property type="nucleotide sequence ID" value="NZ_CP085954.1"/>
</dbReference>
<evidence type="ECO:0000313" key="4">
    <source>
        <dbReference type="Proteomes" id="UP000271626"/>
    </source>
</evidence>
<evidence type="ECO:0000313" key="3">
    <source>
        <dbReference type="EMBL" id="VDR40625.1"/>
    </source>
</evidence>
<dbReference type="EMBL" id="LR131273">
    <property type="protein sequence ID" value="VDR40625.1"/>
    <property type="molecule type" value="Genomic_DNA"/>
</dbReference>
<feature type="domain" description="HTH marR-type" evidence="1">
    <location>
        <begin position="1"/>
        <end position="135"/>
    </location>
</feature>
<keyword evidence="2" id="KW-0238">DNA-binding</keyword>
<dbReference type="InterPro" id="IPR052526">
    <property type="entry name" value="HTH-type_Bedaq_tolerance"/>
</dbReference>
<dbReference type="PANTHER" id="PTHR39515">
    <property type="entry name" value="CONSERVED PROTEIN"/>
    <property type="match status" value="1"/>
</dbReference>
<gene>
    <name evidence="2" type="ORF">KFZ73_05890</name>
    <name evidence="3" type="ORF">NCTC10741_03788</name>
</gene>
<name>A0A3P8L4Z3_TSUPA</name>
<dbReference type="PROSITE" id="PS50995">
    <property type="entry name" value="HTH_MARR_2"/>
    <property type="match status" value="1"/>
</dbReference>
<dbReference type="InterPro" id="IPR000835">
    <property type="entry name" value="HTH_MarR-typ"/>
</dbReference>
<dbReference type="GO" id="GO:0003700">
    <property type="term" value="F:DNA-binding transcription factor activity"/>
    <property type="evidence" value="ECO:0007669"/>
    <property type="project" value="InterPro"/>
</dbReference>
<evidence type="ECO:0000313" key="5">
    <source>
        <dbReference type="Proteomes" id="UP000676853"/>
    </source>
</evidence>
<dbReference type="SUPFAM" id="SSF46785">
    <property type="entry name" value="Winged helix' DNA-binding domain"/>
    <property type="match status" value="1"/>
</dbReference>
<sequence length="144" mass="15300">MKPGDAEALRLAVGLLEQRLRQLPAAGLRGSELFVLATVEALGADAFPTAIGDRLAMRRSNVSAAVADLRRRGFLQDDADGSDARRRPVALTARGREVLHARDAAQDAWLVETGSAQLTADEAARLRDAVPLLLRLAAGEDPPA</sequence>
<dbReference type="SMART" id="SM00347">
    <property type="entry name" value="HTH_MARR"/>
    <property type="match status" value="1"/>
</dbReference>
<protein>
    <submittedName>
        <fullName evidence="2">Winged helix DNA-binding protein</fullName>
    </submittedName>
</protein>
<accession>A0A3P8L4Z3</accession>